<evidence type="ECO:0000256" key="8">
    <source>
        <dbReference type="PROSITE-ProRule" id="PRU00433"/>
    </source>
</evidence>
<gene>
    <name evidence="11" type="ORF">RM541_01350</name>
</gene>
<evidence type="ECO:0000256" key="1">
    <source>
        <dbReference type="ARBA" id="ARBA00001931"/>
    </source>
</evidence>
<evidence type="ECO:0000313" key="11">
    <source>
        <dbReference type="EMBL" id="MDT0684992.1"/>
    </source>
</evidence>
<protein>
    <submittedName>
        <fullName evidence="11">PQQ-binding-like beta-propeller repeat protein</fullName>
    </submittedName>
</protein>
<accession>A0ABU3DMR5</accession>
<dbReference type="RefSeq" id="WP_311498432.1">
    <property type="nucleotide sequence ID" value="NZ_JAVRHN010000001.1"/>
</dbReference>
<name>A0ABU3DMR5_9FLAO</name>
<evidence type="ECO:0000256" key="5">
    <source>
        <dbReference type="ARBA" id="ARBA00022729"/>
    </source>
</evidence>
<dbReference type="InterPro" id="IPR018391">
    <property type="entry name" value="PQQ_b-propeller_rpt"/>
</dbReference>
<reference evidence="11 12" key="1">
    <citation type="submission" date="2023-09" db="EMBL/GenBank/DDBJ databases">
        <authorList>
            <person name="Rey-Velasco X."/>
        </authorList>
    </citation>
    <scope>NUCLEOTIDE SEQUENCE [LARGE SCALE GENOMIC DNA]</scope>
    <source>
        <strain evidence="11 12">F225</strain>
    </source>
</reference>
<dbReference type="InterPro" id="IPR009056">
    <property type="entry name" value="Cyt_c-like_dom"/>
</dbReference>
<evidence type="ECO:0000256" key="9">
    <source>
        <dbReference type="SAM" id="MobiDB-lite"/>
    </source>
</evidence>
<keyword evidence="7 8" id="KW-0408">Iron</keyword>
<evidence type="ECO:0000256" key="2">
    <source>
        <dbReference type="ARBA" id="ARBA00008156"/>
    </source>
</evidence>
<dbReference type="Gene3D" id="1.10.760.10">
    <property type="entry name" value="Cytochrome c-like domain"/>
    <property type="match status" value="1"/>
</dbReference>
<dbReference type="Gene3D" id="2.140.10.10">
    <property type="entry name" value="Quinoprotein alcohol dehydrogenase-like superfamily"/>
    <property type="match status" value="2"/>
</dbReference>
<dbReference type="SMART" id="SM00564">
    <property type="entry name" value="PQQ"/>
    <property type="match status" value="6"/>
</dbReference>
<feature type="compositionally biased region" description="Basic and acidic residues" evidence="9">
    <location>
        <begin position="17"/>
        <end position="32"/>
    </location>
</feature>
<comment type="similarity">
    <text evidence="2">Belongs to the bacterial PQQ dehydrogenase family.</text>
</comment>
<dbReference type="PANTHER" id="PTHR32303:SF4">
    <property type="entry name" value="QUINOPROTEIN GLUCOSE DEHYDROGENASE"/>
    <property type="match status" value="1"/>
</dbReference>
<feature type="region of interest" description="Disordered" evidence="9">
    <location>
        <begin position="17"/>
        <end position="39"/>
    </location>
</feature>
<evidence type="ECO:0000313" key="12">
    <source>
        <dbReference type="Proteomes" id="UP001253848"/>
    </source>
</evidence>
<feature type="region of interest" description="Disordered" evidence="9">
    <location>
        <begin position="733"/>
        <end position="759"/>
    </location>
</feature>
<comment type="cofactor">
    <cofactor evidence="1">
        <name>pyrroloquinoline quinone</name>
        <dbReference type="ChEBI" id="CHEBI:58442"/>
    </cofactor>
</comment>
<keyword evidence="3 8" id="KW-0349">Heme</keyword>
<proteinExistence type="inferred from homology"/>
<dbReference type="PROSITE" id="PS51007">
    <property type="entry name" value="CYTC"/>
    <property type="match status" value="1"/>
</dbReference>
<dbReference type="SUPFAM" id="SSF50998">
    <property type="entry name" value="Quinoprotein alcohol dehydrogenase-like"/>
    <property type="match status" value="1"/>
</dbReference>
<feature type="domain" description="Cytochrome c" evidence="10">
    <location>
        <begin position="477"/>
        <end position="551"/>
    </location>
</feature>
<keyword evidence="6" id="KW-0560">Oxidoreductase</keyword>
<dbReference type="EMBL" id="JAVRHN010000001">
    <property type="protein sequence ID" value="MDT0684992.1"/>
    <property type="molecule type" value="Genomic_DNA"/>
</dbReference>
<evidence type="ECO:0000256" key="7">
    <source>
        <dbReference type="ARBA" id="ARBA00023004"/>
    </source>
</evidence>
<dbReference type="PANTHER" id="PTHR32303">
    <property type="entry name" value="QUINOPROTEIN ALCOHOL DEHYDROGENASE (CYTOCHROME C)"/>
    <property type="match status" value="1"/>
</dbReference>
<keyword evidence="12" id="KW-1185">Reference proteome</keyword>
<dbReference type="SUPFAM" id="SSF46626">
    <property type="entry name" value="Cytochrome c"/>
    <property type="match status" value="1"/>
</dbReference>
<dbReference type="Pfam" id="PF01011">
    <property type="entry name" value="PQQ"/>
    <property type="match status" value="2"/>
</dbReference>
<dbReference type="InterPro" id="IPR036909">
    <property type="entry name" value="Cyt_c-like_dom_sf"/>
</dbReference>
<sequence>MALLLFWSCVKSNQEKNGDYNQKDEDDQHQSWKDYGGGPDQSKYVDFNQITRSNVKDLEVAWFYPTGDNKIYQFNPIIVDNYMYVLAKDNSLVALNATTGEEIWIHSGLSGMARRGINYWESKDGEDKRLIFQINNYLQEIDARTGKSILSFGKNGLVDLRQGLGRDPNTLSRAQSGTPGKIFEDLILLGSGTGESYMSSPGYLRAFNVVTGELVWTFHTIPQPGEYGYDTWPKDAHKYAGGVNTWGEISVDEKRGIAYYPLGSPTYDYYGADRVGSNLFGNSILALDIRTGKRIWHFQTVHHDLWDYDLTAAPQLITVDHEGKKIDAVAVVSKNGFVYVFDRSTGEPLWPIEERPVPQSEVSGEQTWPTQPFPTVIPPASRQEMEKSDLNPVFLSKEEKLEWENKWDSLQHGLFMPPSDIKETLAMPGAVGGVNWGNTAANPDKGILYVISINWPSLYERLVPLDTIQKRNKIAQTQSASSEEIYLQNCAACHGKDHSGIVGPSLVNIKERLNFKDFEQILISGRGDMPSFSQLDSLEMKSLYNYLSELKGKPNIMREVVDQQVEKPLGPVVAAGGAPGGLETRKLENSGGRHGAPYPLGVDVPDKRLYLNGWGLGVPYIIDPPWSEIMAYDLNTGDLKWKRPLGEDLEAKKKGFNDTGMLRAQRNGMVVTSTGLLFSTSKDGKIRAFDADNGKELWRADLPKGTEGLPAMYVENGKQYLVVTATSPFSFGRGNENSSSQKDDTQGGYVVFSLPGSNN</sequence>
<evidence type="ECO:0000256" key="3">
    <source>
        <dbReference type="ARBA" id="ARBA00022617"/>
    </source>
</evidence>
<evidence type="ECO:0000256" key="4">
    <source>
        <dbReference type="ARBA" id="ARBA00022723"/>
    </source>
</evidence>
<organism evidence="11 12">
    <name type="scientific">Autumnicola psychrophila</name>
    <dbReference type="NCBI Taxonomy" id="3075592"/>
    <lineage>
        <taxon>Bacteria</taxon>
        <taxon>Pseudomonadati</taxon>
        <taxon>Bacteroidota</taxon>
        <taxon>Flavobacteriia</taxon>
        <taxon>Flavobacteriales</taxon>
        <taxon>Flavobacteriaceae</taxon>
        <taxon>Autumnicola</taxon>
    </lineage>
</organism>
<dbReference type="InterPro" id="IPR011047">
    <property type="entry name" value="Quinoprotein_ADH-like_sf"/>
</dbReference>
<keyword evidence="4 8" id="KW-0479">Metal-binding</keyword>
<evidence type="ECO:0000256" key="6">
    <source>
        <dbReference type="ARBA" id="ARBA00023002"/>
    </source>
</evidence>
<dbReference type="Proteomes" id="UP001253848">
    <property type="component" value="Unassembled WGS sequence"/>
</dbReference>
<evidence type="ECO:0000259" key="10">
    <source>
        <dbReference type="PROSITE" id="PS51007"/>
    </source>
</evidence>
<keyword evidence="5" id="KW-0732">Signal</keyword>
<comment type="caution">
    <text evidence="11">The sequence shown here is derived from an EMBL/GenBank/DDBJ whole genome shotgun (WGS) entry which is preliminary data.</text>
</comment>
<dbReference type="InterPro" id="IPR002372">
    <property type="entry name" value="PQQ_rpt_dom"/>
</dbReference>